<accession>X1MYI8</accession>
<name>X1MYI8_9ZZZZ</name>
<dbReference type="EMBL" id="BARV01017098">
    <property type="protein sequence ID" value="GAI19715.1"/>
    <property type="molecule type" value="Genomic_DNA"/>
</dbReference>
<evidence type="ECO:0000313" key="1">
    <source>
        <dbReference type="EMBL" id="GAI19715.1"/>
    </source>
</evidence>
<comment type="caution">
    <text evidence="1">The sequence shown here is derived from an EMBL/GenBank/DDBJ whole genome shotgun (WGS) entry which is preliminary data.</text>
</comment>
<reference evidence="1" key="1">
    <citation type="journal article" date="2014" name="Front. Microbiol.">
        <title>High frequency of phylogenetically diverse reductive dehalogenase-homologous genes in deep subseafloor sedimentary metagenomes.</title>
        <authorList>
            <person name="Kawai M."/>
            <person name="Futagami T."/>
            <person name="Toyoda A."/>
            <person name="Takaki Y."/>
            <person name="Nishi S."/>
            <person name="Hori S."/>
            <person name="Arai W."/>
            <person name="Tsubouchi T."/>
            <person name="Morono Y."/>
            <person name="Uchiyama I."/>
            <person name="Ito T."/>
            <person name="Fujiyama A."/>
            <person name="Inagaki F."/>
            <person name="Takami H."/>
        </authorList>
    </citation>
    <scope>NUCLEOTIDE SEQUENCE</scope>
    <source>
        <strain evidence="1">Expedition CK06-06</strain>
    </source>
</reference>
<protein>
    <submittedName>
        <fullName evidence="1">Uncharacterized protein</fullName>
    </submittedName>
</protein>
<gene>
    <name evidence="1" type="ORF">S06H3_29204</name>
</gene>
<sequence>MIAFVRLLRNGLETEDNSDAGGLRQARKALRKVRDNADLPFNNGVHSPGI</sequence>
<dbReference type="AlphaFoldDB" id="X1MYI8"/>
<proteinExistence type="predicted"/>
<organism evidence="1">
    <name type="scientific">marine sediment metagenome</name>
    <dbReference type="NCBI Taxonomy" id="412755"/>
    <lineage>
        <taxon>unclassified sequences</taxon>
        <taxon>metagenomes</taxon>
        <taxon>ecological metagenomes</taxon>
    </lineage>
</organism>